<dbReference type="AlphaFoldDB" id="A0A1I4HQX3"/>
<dbReference type="InterPro" id="IPR005471">
    <property type="entry name" value="Tscrpt_reg_IclR_N"/>
</dbReference>
<dbReference type="RefSeq" id="WP_089871436.1">
    <property type="nucleotide sequence ID" value="NZ_FOTC01000006.1"/>
</dbReference>
<feature type="domain" description="HTH iclR-type" evidence="4">
    <location>
        <begin position="13"/>
        <end position="72"/>
    </location>
</feature>
<dbReference type="InterPro" id="IPR029016">
    <property type="entry name" value="GAF-like_dom_sf"/>
</dbReference>
<evidence type="ECO:0000259" key="4">
    <source>
        <dbReference type="PROSITE" id="PS51077"/>
    </source>
</evidence>
<evidence type="ECO:0000256" key="2">
    <source>
        <dbReference type="ARBA" id="ARBA00023125"/>
    </source>
</evidence>
<dbReference type="InterPro" id="IPR011991">
    <property type="entry name" value="ArsR-like_HTH"/>
</dbReference>
<dbReference type="SUPFAM" id="SSF46785">
    <property type="entry name" value="Winged helix' DNA-binding domain"/>
    <property type="match status" value="1"/>
</dbReference>
<dbReference type="PROSITE" id="PS51078">
    <property type="entry name" value="ICLR_ED"/>
    <property type="match status" value="1"/>
</dbReference>
<evidence type="ECO:0000313" key="7">
    <source>
        <dbReference type="Proteomes" id="UP000199607"/>
    </source>
</evidence>
<gene>
    <name evidence="6" type="ORF">SAMN04487950_3785</name>
</gene>
<dbReference type="InterPro" id="IPR014757">
    <property type="entry name" value="Tscrpt_reg_IclR_C"/>
</dbReference>
<dbReference type="InterPro" id="IPR036388">
    <property type="entry name" value="WH-like_DNA-bd_sf"/>
</dbReference>
<proteinExistence type="predicted"/>
<dbReference type="Gene3D" id="3.30.450.40">
    <property type="match status" value="1"/>
</dbReference>
<dbReference type="InterPro" id="IPR050707">
    <property type="entry name" value="HTH_MetabolicPath_Reg"/>
</dbReference>
<evidence type="ECO:0000313" key="6">
    <source>
        <dbReference type="EMBL" id="SFL44649.1"/>
    </source>
</evidence>
<dbReference type="Pfam" id="PF09339">
    <property type="entry name" value="HTH_IclR"/>
    <property type="match status" value="1"/>
</dbReference>
<sequence>MPPQTGNRPGRTIRSVKIAFNIIEVLKDQNDVGVTELANELGHSKSTIHSHLRTLEEIEILVREGDGYRLSLQILDMANHVRDHAGNYEVVQNEVESLVEETGEIAHFGIEEYGQVAYLCKATGEQAVETASRVGTRQPMYSTSLGKAILAYLPDSHQEAIVDTMEFVSKTPKTISSREELYAELDRIAEQGYALDDEENIEGLRCVAAPVRNGPKVLGAISISGPSSRFTDERLHGELSDSVLRAANVIELNTKFS</sequence>
<feature type="domain" description="IclR-ED" evidence="5">
    <location>
        <begin position="73"/>
        <end position="256"/>
    </location>
</feature>
<keyword evidence="3" id="KW-0804">Transcription</keyword>
<keyword evidence="2" id="KW-0238">DNA-binding</keyword>
<protein>
    <submittedName>
        <fullName evidence="6">Transcriptional regulator, IclR family</fullName>
    </submittedName>
</protein>
<dbReference type="CDD" id="cd00090">
    <property type="entry name" value="HTH_ARSR"/>
    <property type="match status" value="1"/>
</dbReference>
<evidence type="ECO:0000256" key="3">
    <source>
        <dbReference type="ARBA" id="ARBA00023163"/>
    </source>
</evidence>
<dbReference type="Pfam" id="PF01614">
    <property type="entry name" value="IclR_C"/>
    <property type="match status" value="1"/>
</dbReference>
<dbReference type="InterPro" id="IPR036390">
    <property type="entry name" value="WH_DNA-bd_sf"/>
</dbReference>
<dbReference type="Gene3D" id="1.10.10.10">
    <property type="entry name" value="Winged helix-like DNA-binding domain superfamily/Winged helix DNA-binding domain"/>
    <property type="match status" value="1"/>
</dbReference>
<keyword evidence="7" id="KW-1185">Reference proteome</keyword>
<dbReference type="SUPFAM" id="SSF55781">
    <property type="entry name" value="GAF domain-like"/>
    <property type="match status" value="1"/>
</dbReference>
<dbReference type="GO" id="GO:0045892">
    <property type="term" value="P:negative regulation of DNA-templated transcription"/>
    <property type="evidence" value="ECO:0007669"/>
    <property type="project" value="TreeGrafter"/>
</dbReference>
<organism evidence="6 7">
    <name type="scientific">Halogranum rubrum</name>
    <dbReference type="NCBI Taxonomy" id="553466"/>
    <lineage>
        <taxon>Archaea</taxon>
        <taxon>Methanobacteriati</taxon>
        <taxon>Methanobacteriota</taxon>
        <taxon>Stenosarchaea group</taxon>
        <taxon>Halobacteria</taxon>
        <taxon>Halobacteriales</taxon>
        <taxon>Haloferacaceae</taxon>
    </lineage>
</organism>
<keyword evidence="1" id="KW-0805">Transcription regulation</keyword>
<dbReference type="PANTHER" id="PTHR30136:SF35">
    <property type="entry name" value="HTH-TYPE TRANSCRIPTIONAL REGULATOR RV1719"/>
    <property type="match status" value="1"/>
</dbReference>
<dbReference type="PROSITE" id="PS51077">
    <property type="entry name" value="HTH_ICLR"/>
    <property type="match status" value="1"/>
</dbReference>
<name>A0A1I4HQX3_9EURY</name>
<dbReference type="PANTHER" id="PTHR30136">
    <property type="entry name" value="HELIX-TURN-HELIX TRANSCRIPTIONAL REGULATOR, ICLR FAMILY"/>
    <property type="match status" value="1"/>
</dbReference>
<accession>A0A1I4HQX3</accession>
<dbReference type="SMART" id="SM00346">
    <property type="entry name" value="HTH_ICLR"/>
    <property type="match status" value="1"/>
</dbReference>
<evidence type="ECO:0000256" key="1">
    <source>
        <dbReference type="ARBA" id="ARBA00023015"/>
    </source>
</evidence>
<dbReference type="GO" id="GO:0003677">
    <property type="term" value="F:DNA binding"/>
    <property type="evidence" value="ECO:0007669"/>
    <property type="project" value="UniProtKB-KW"/>
</dbReference>
<evidence type="ECO:0000259" key="5">
    <source>
        <dbReference type="PROSITE" id="PS51078"/>
    </source>
</evidence>
<dbReference type="Proteomes" id="UP000199607">
    <property type="component" value="Unassembled WGS sequence"/>
</dbReference>
<dbReference type="STRING" id="553466.SAMN04487950_3785"/>
<reference evidence="7" key="1">
    <citation type="submission" date="2016-10" db="EMBL/GenBank/DDBJ databases">
        <authorList>
            <person name="Varghese N."/>
            <person name="Submissions S."/>
        </authorList>
    </citation>
    <scope>NUCLEOTIDE SEQUENCE [LARGE SCALE GENOMIC DNA]</scope>
    <source>
        <strain evidence="7">CGMCC 1.7738</strain>
    </source>
</reference>
<dbReference type="EMBL" id="FOTC01000006">
    <property type="protein sequence ID" value="SFL44649.1"/>
    <property type="molecule type" value="Genomic_DNA"/>
</dbReference>
<dbReference type="GO" id="GO:0003700">
    <property type="term" value="F:DNA-binding transcription factor activity"/>
    <property type="evidence" value="ECO:0007669"/>
    <property type="project" value="TreeGrafter"/>
</dbReference>